<sequence>MSSESSFEKLWREKFSQALKCVAGEDVRDRVMRGADELSTNASMEEIFAWSAEAMRRLDSDVNPREAQQILLECACQYPRAGLQQVRQAYERTKDTDLAHQMLQTQFESFLRDTLKLNEATVQYVVDKGWGLAGIKQGNKIIATKIPKSGQLEEYLREPDAVRRRRLYCHCPRIRNMVATDMEMSNTYCYCGAGFYKGVWEEILQRPVEIEVVSTVLGGDDACTFEIRLPAED</sequence>
<evidence type="ECO:0000313" key="2">
    <source>
        <dbReference type="Proteomes" id="UP001593833"/>
    </source>
</evidence>
<dbReference type="InterPro" id="IPR024096">
    <property type="entry name" value="NO_sig/Golgi_transp_ligand-bd"/>
</dbReference>
<organism evidence="1 2">
    <name type="scientific">Eiseniibacteriota bacterium</name>
    <dbReference type="NCBI Taxonomy" id="2212470"/>
    <lineage>
        <taxon>Bacteria</taxon>
        <taxon>Candidatus Eiseniibacteriota</taxon>
    </lineage>
</organism>
<evidence type="ECO:0000313" key="1">
    <source>
        <dbReference type="EMBL" id="MFC1572536.1"/>
    </source>
</evidence>
<protein>
    <recommendedName>
        <fullName evidence="3">L-2-amino-thiazoline-4-carboxylic acid hydrolase</fullName>
    </recommendedName>
</protein>
<proteinExistence type="predicted"/>
<name>A0ABV6YK80_UNCEI</name>
<accession>A0ABV6YK80</accession>
<dbReference type="EMBL" id="JBHPKH010000020">
    <property type="protein sequence ID" value="MFC1572536.1"/>
    <property type="molecule type" value="Genomic_DNA"/>
</dbReference>
<keyword evidence="2" id="KW-1185">Reference proteome</keyword>
<dbReference type="Proteomes" id="UP001593833">
    <property type="component" value="Unassembled WGS sequence"/>
</dbReference>
<gene>
    <name evidence="1" type="ORF">ACFL6M_02950</name>
</gene>
<dbReference type="SUPFAM" id="SSF111126">
    <property type="entry name" value="Ligand-binding domain in the NO signalling and Golgi transport"/>
    <property type="match status" value="1"/>
</dbReference>
<evidence type="ECO:0008006" key="3">
    <source>
        <dbReference type="Google" id="ProtNLM"/>
    </source>
</evidence>
<dbReference type="Gene3D" id="3.30.1380.20">
    <property type="entry name" value="Trafficking protein particle complex subunit 3"/>
    <property type="match status" value="1"/>
</dbReference>
<reference evidence="1 2" key="1">
    <citation type="submission" date="2024-09" db="EMBL/GenBank/DDBJ databases">
        <authorList>
            <person name="D'Angelo T."/>
        </authorList>
    </citation>
    <scope>NUCLEOTIDE SEQUENCE [LARGE SCALE GENOMIC DNA]</scope>
    <source>
        <strain evidence="1">SAG AM-320-E07</strain>
    </source>
</reference>
<comment type="caution">
    <text evidence="1">The sequence shown here is derived from an EMBL/GenBank/DDBJ whole genome shotgun (WGS) entry which is preliminary data.</text>
</comment>